<dbReference type="InterPro" id="IPR027485">
    <property type="entry name" value="AMMECR1_N"/>
</dbReference>
<dbReference type="AlphaFoldDB" id="A0A450Y9M0"/>
<name>A0A450Y9M0_9GAMM</name>
<dbReference type="PANTHER" id="PTHR13016:SF0">
    <property type="entry name" value="AMME SYNDROME CANDIDATE GENE 1 PROTEIN"/>
    <property type="match status" value="1"/>
</dbReference>
<proteinExistence type="predicted"/>
<evidence type="ECO:0000313" key="2">
    <source>
        <dbReference type="EMBL" id="VFK38193.1"/>
    </source>
</evidence>
<dbReference type="PANTHER" id="PTHR13016">
    <property type="entry name" value="AMMECR1 HOMOLOG"/>
    <property type="match status" value="1"/>
</dbReference>
<dbReference type="Gene3D" id="3.30.700.20">
    <property type="entry name" value="Hypothetical protein ph0010, domain 1"/>
    <property type="match status" value="1"/>
</dbReference>
<gene>
    <name evidence="4" type="ORF">BECKSD772D_GA0070982_101912</name>
    <name evidence="3" type="ORF">BECKSD772E_GA0070983_102114</name>
    <name evidence="2" type="ORF">BECKSD772F_GA0070984_102214</name>
</gene>
<dbReference type="InterPro" id="IPR027623">
    <property type="entry name" value="AmmeMemoSam_A"/>
</dbReference>
<protein>
    <submittedName>
        <fullName evidence="2">Uncharacterized protein, PH0010 family/AmmeMemoRadiSam system protein A</fullName>
    </submittedName>
</protein>
<accession>A0A450Y9M0</accession>
<reference evidence="2" key="1">
    <citation type="submission" date="2019-02" db="EMBL/GenBank/DDBJ databases">
        <authorList>
            <person name="Gruber-Vodicka R. H."/>
            <person name="Seah K. B. B."/>
        </authorList>
    </citation>
    <scope>NUCLEOTIDE SEQUENCE</scope>
    <source>
        <strain evidence="4">BECK_S127</strain>
        <strain evidence="3">BECK_S1320</strain>
        <strain evidence="2">BECK_S1321</strain>
    </source>
</reference>
<dbReference type="InterPro" id="IPR036071">
    <property type="entry name" value="AMMECR1_dom_sf"/>
</dbReference>
<feature type="domain" description="AMMECR1" evidence="1">
    <location>
        <begin position="20"/>
        <end position="205"/>
    </location>
</feature>
<organism evidence="2">
    <name type="scientific">Candidatus Kentrum sp. SD</name>
    <dbReference type="NCBI Taxonomy" id="2126332"/>
    <lineage>
        <taxon>Bacteria</taxon>
        <taxon>Pseudomonadati</taxon>
        <taxon>Pseudomonadota</taxon>
        <taxon>Gammaproteobacteria</taxon>
        <taxon>Candidatus Kentrum</taxon>
    </lineage>
</organism>
<dbReference type="NCBIfam" id="TIGR00296">
    <property type="entry name" value="TIGR00296 family protein"/>
    <property type="match status" value="1"/>
</dbReference>
<dbReference type="NCBIfam" id="TIGR04335">
    <property type="entry name" value="AmmeMemoSam_A"/>
    <property type="match status" value="1"/>
</dbReference>
<dbReference type="EMBL" id="CAADHB010000019">
    <property type="protein sequence ID" value="VFK78599.1"/>
    <property type="molecule type" value="Genomic_DNA"/>
</dbReference>
<evidence type="ECO:0000313" key="3">
    <source>
        <dbReference type="EMBL" id="VFK42999.1"/>
    </source>
</evidence>
<evidence type="ECO:0000313" key="4">
    <source>
        <dbReference type="EMBL" id="VFK78599.1"/>
    </source>
</evidence>
<dbReference type="InterPro" id="IPR023473">
    <property type="entry name" value="AMMECR1"/>
</dbReference>
<dbReference type="Gene3D" id="3.30.1490.150">
    <property type="entry name" value="Hypothetical protein ph0010, domain 2"/>
    <property type="match status" value="1"/>
</dbReference>
<dbReference type="EMBL" id="CAADFU010000021">
    <property type="protein sequence ID" value="VFK42999.1"/>
    <property type="molecule type" value="Genomic_DNA"/>
</dbReference>
<sequence length="205" mass="22349">MKRTIHAVAGNSESGGFSAREREILLGIARDSIEHGLARGKSLSLDPATFSAPLREKRATFVTLEREGRLRGCIGSLQARYSLVEDLAENAFSAAFRDPRFSPLVRAEWEEVSVKISLLTPATPMVFASEVDLIDQLRPGVDGLILTAGPRRATFLPAVWGSLTEPAEFLRHLKIKAGLAPGDWPSDVAVSRYGTEQIDESFESA</sequence>
<dbReference type="SUPFAM" id="SSF143447">
    <property type="entry name" value="AMMECR1-like"/>
    <property type="match status" value="1"/>
</dbReference>
<dbReference type="EMBL" id="CAADFR010000022">
    <property type="protein sequence ID" value="VFK38193.1"/>
    <property type="molecule type" value="Genomic_DNA"/>
</dbReference>
<dbReference type="PROSITE" id="PS51112">
    <property type="entry name" value="AMMECR1"/>
    <property type="match status" value="1"/>
</dbReference>
<dbReference type="Pfam" id="PF01871">
    <property type="entry name" value="AMMECR1"/>
    <property type="match status" value="1"/>
</dbReference>
<evidence type="ECO:0000259" key="1">
    <source>
        <dbReference type="PROSITE" id="PS51112"/>
    </source>
</evidence>
<dbReference type="InterPro" id="IPR002733">
    <property type="entry name" value="AMMECR1_domain"/>
</dbReference>